<dbReference type="AlphaFoldDB" id="A0A6A4GB09"/>
<dbReference type="EMBL" id="ML771376">
    <property type="protein sequence ID" value="KAE9382540.1"/>
    <property type="molecule type" value="Genomic_DNA"/>
</dbReference>
<evidence type="ECO:0000313" key="3">
    <source>
        <dbReference type="Proteomes" id="UP000799118"/>
    </source>
</evidence>
<accession>A0A6A4GB09</accession>
<reference evidence="2" key="1">
    <citation type="journal article" date="2019" name="Environ. Microbiol.">
        <title>Fungal ecological strategies reflected in gene transcription - a case study of two litter decomposers.</title>
        <authorList>
            <person name="Barbi F."/>
            <person name="Kohler A."/>
            <person name="Barry K."/>
            <person name="Baskaran P."/>
            <person name="Daum C."/>
            <person name="Fauchery L."/>
            <person name="Ihrmark K."/>
            <person name="Kuo A."/>
            <person name="LaButti K."/>
            <person name="Lipzen A."/>
            <person name="Morin E."/>
            <person name="Grigoriev I.V."/>
            <person name="Henrissat B."/>
            <person name="Lindahl B."/>
            <person name="Martin F."/>
        </authorList>
    </citation>
    <scope>NUCLEOTIDE SEQUENCE</scope>
    <source>
        <strain evidence="2">JB14</strain>
    </source>
</reference>
<name>A0A6A4GB09_9AGAR</name>
<sequence length="87" mass="9708">MDDVPPGPDRPLDDDSSSPTDARYTLDQTYEKVYVRNLNTGRAFLKDHDPSIRPSTFLFHYHYGASALARCGRGSKNVLLLLALLSP</sequence>
<evidence type="ECO:0000313" key="2">
    <source>
        <dbReference type="EMBL" id="KAE9382540.1"/>
    </source>
</evidence>
<keyword evidence="3" id="KW-1185">Reference proteome</keyword>
<evidence type="ECO:0000256" key="1">
    <source>
        <dbReference type="SAM" id="MobiDB-lite"/>
    </source>
</evidence>
<proteinExistence type="predicted"/>
<gene>
    <name evidence="2" type="ORF">BT96DRAFT_930249</name>
</gene>
<dbReference type="Proteomes" id="UP000799118">
    <property type="component" value="Unassembled WGS sequence"/>
</dbReference>
<organism evidence="2 3">
    <name type="scientific">Gymnopus androsaceus JB14</name>
    <dbReference type="NCBI Taxonomy" id="1447944"/>
    <lineage>
        <taxon>Eukaryota</taxon>
        <taxon>Fungi</taxon>
        <taxon>Dikarya</taxon>
        <taxon>Basidiomycota</taxon>
        <taxon>Agaricomycotina</taxon>
        <taxon>Agaricomycetes</taxon>
        <taxon>Agaricomycetidae</taxon>
        <taxon>Agaricales</taxon>
        <taxon>Marasmiineae</taxon>
        <taxon>Omphalotaceae</taxon>
        <taxon>Gymnopus</taxon>
    </lineage>
</organism>
<dbReference type="OrthoDB" id="3269637at2759"/>
<feature type="region of interest" description="Disordered" evidence="1">
    <location>
        <begin position="1"/>
        <end position="23"/>
    </location>
</feature>
<protein>
    <submittedName>
        <fullName evidence="2">Uncharacterized protein</fullName>
    </submittedName>
</protein>